<keyword evidence="12 13" id="KW-0326">Glycosidase</keyword>
<dbReference type="Gene3D" id="3.90.79.10">
    <property type="entry name" value="Nucleoside Triphosphate Pyrophosphohydrolase"/>
    <property type="match status" value="1"/>
</dbReference>
<evidence type="ECO:0000256" key="11">
    <source>
        <dbReference type="ARBA" id="ARBA00023204"/>
    </source>
</evidence>
<dbReference type="SMART" id="SM00478">
    <property type="entry name" value="ENDO3c"/>
    <property type="match status" value="1"/>
</dbReference>
<dbReference type="CDD" id="cd03431">
    <property type="entry name" value="NUDIX_DNA_Glycosylase_C-MutY"/>
    <property type="match status" value="1"/>
</dbReference>
<feature type="domain" description="HhH-GPD" evidence="15">
    <location>
        <begin position="168"/>
        <end position="336"/>
    </location>
</feature>
<dbReference type="InterPro" id="IPR000445">
    <property type="entry name" value="HhH_motif"/>
</dbReference>
<reference evidence="16" key="2">
    <citation type="submission" date="2023-05" db="EMBL/GenBank/DDBJ databases">
        <authorList>
            <consortium name="Lawrence Berkeley National Laboratory"/>
            <person name="Steindorff A."/>
            <person name="Hensen N."/>
            <person name="Bonometti L."/>
            <person name="Westerberg I."/>
            <person name="Brannstrom I.O."/>
            <person name="Guillou S."/>
            <person name="Cros-Aarteil S."/>
            <person name="Calhoun S."/>
            <person name="Haridas S."/>
            <person name="Kuo A."/>
            <person name="Mondo S."/>
            <person name="Pangilinan J."/>
            <person name="Riley R."/>
            <person name="Labutti K."/>
            <person name="Andreopoulos B."/>
            <person name="Lipzen A."/>
            <person name="Chen C."/>
            <person name="Yanf M."/>
            <person name="Daum C."/>
            <person name="Ng V."/>
            <person name="Clum A."/>
            <person name="Ohm R."/>
            <person name="Martin F."/>
            <person name="Silar P."/>
            <person name="Natvig D."/>
            <person name="Lalanne C."/>
            <person name="Gautier V."/>
            <person name="Ament-Velasquez S.L."/>
            <person name="Kruys A."/>
            <person name="Hutchinson M.I."/>
            <person name="Powell A.J."/>
            <person name="Barry K."/>
            <person name="Miller A.N."/>
            <person name="Grigoriev I.V."/>
            <person name="Debuchy R."/>
            <person name="Gladieux P."/>
            <person name="Thoren M.H."/>
            <person name="Johannesson H."/>
        </authorList>
    </citation>
    <scope>NUCLEOTIDE SEQUENCE</scope>
    <source>
        <strain evidence="16">CBS 141.50</strain>
    </source>
</reference>
<evidence type="ECO:0000256" key="14">
    <source>
        <dbReference type="SAM" id="MobiDB-lite"/>
    </source>
</evidence>
<comment type="caution">
    <text evidence="16">The sequence shown here is derived from an EMBL/GenBank/DDBJ whole genome shotgun (WGS) entry which is preliminary data.</text>
</comment>
<keyword evidence="11" id="KW-0234">DNA repair</keyword>
<dbReference type="InterPro" id="IPR011257">
    <property type="entry name" value="DNA_glycosylase"/>
</dbReference>
<dbReference type="GO" id="GO:0035485">
    <property type="term" value="F:adenine/guanine mispair binding"/>
    <property type="evidence" value="ECO:0007669"/>
    <property type="project" value="TreeGrafter"/>
</dbReference>
<dbReference type="GO" id="GO:0034039">
    <property type="term" value="F:8-oxo-7,8-dihydroguanine DNA N-glycosylase activity"/>
    <property type="evidence" value="ECO:0007669"/>
    <property type="project" value="TreeGrafter"/>
</dbReference>
<dbReference type="GO" id="GO:0032357">
    <property type="term" value="F:oxidized purine DNA binding"/>
    <property type="evidence" value="ECO:0007669"/>
    <property type="project" value="TreeGrafter"/>
</dbReference>
<comment type="cofactor">
    <cofactor evidence="13">
        <name>[4Fe-4S] cluster</name>
        <dbReference type="ChEBI" id="CHEBI:49883"/>
    </cofactor>
    <text evidence="13">Binds 1 [4Fe-4S] cluster.</text>
</comment>
<evidence type="ECO:0000256" key="10">
    <source>
        <dbReference type="ARBA" id="ARBA00023014"/>
    </source>
</evidence>
<protein>
    <recommendedName>
        <fullName evidence="4 13">Adenine DNA glycosylase</fullName>
        <ecNumber evidence="3 13">3.2.2.31</ecNumber>
    </recommendedName>
</protein>
<dbReference type="InterPro" id="IPR044298">
    <property type="entry name" value="MIG/MutY"/>
</dbReference>
<dbReference type="GO" id="GO:0005634">
    <property type="term" value="C:nucleus"/>
    <property type="evidence" value="ECO:0007669"/>
    <property type="project" value="TreeGrafter"/>
</dbReference>
<evidence type="ECO:0000256" key="1">
    <source>
        <dbReference type="ARBA" id="ARBA00000843"/>
    </source>
</evidence>
<dbReference type="AlphaFoldDB" id="A0AAN6ZKZ2"/>
<dbReference type="InterPro" id="IPR015797">
    <property type="entry name" value="NUDIX_hydrolase-like_dom_sf"/>
</dbReference>
<sequence length="608" mass="67405">MATRKSARIALRSSITYQDGSTEQQDELGSDPWSTPSREMSDDTADDETRPTKLRKTATTSAKSKSTPASRPRQIPPTTTAPLPKEHLAAPFRNHPQSYHQDPLIHPTLLTSRTTRDALLTWFTSALSNRSMPWRKPFLPAPSTSKVSASFRTALAKRAYEVWISEVMLQQTRVATVVDYWTRWMARWPTIQDLAQATEEEVLAQWRGLGYYARARRVWEAARWVCKQDEEGDGEGLMPCDVEGLMRVPGVGRYTAGAIAAIVFGVAAPMVDGNVLRVLSRQLGVLGDVKGDKKVIQLIWDVADQLAKNVAADGGDEEASDRPGRWGQALMELGSTVCTPKPNCAACPITETCRAYAEGLALAEKRPLAGMVGDIEDLCTLCAPLEEAAEEADAAAVEEPRTTRGDSKLSRFFAPTGSAKETGPEPSKPDPQTLGIIVNHARKFPLKKPKKEIREEETVVCAIRRPSDGQYLIQRRPAKGLLANLWELPSLVLPASNDSILRARRVKAQRFFMDHLVVSNRGDNVPSTWEYLGEIDSVPWLFSHLKLTMHIHAFEIENEVTVLDAQKRWANPDEIDAESMGTGMRKCWALVKKYYEGEAKKATSTAIS</sequence>
<keyword evidence="6" id="KW-0479">Metal-binding</keyword>
<evidence type="ECO:0000256" key="3">
    <source>
        <dbReference type="ARBA" id="ARBA00012045"/>
    </source>
</evidence>
<evidence type="ECO:0000256" key="13">
    <source>
        <dbReference type="RuleBase" id="RU365096"/>
    </source>
</evidence>
<dbReference type="GeneID" id="87814557"/>
<evidence type="ECO:0000256" key="4">
    <source>
        <dbReference type="ARBA" id="ARBA00022023"/>
    </source>
</evidence>
<accession>A0AAN6ZKZ2</accession>
<dbReference type="SUPFAM" id="SSF55811">
    <property type="entry name" value="Nudix"/>
    <property type="match status" value="1"/>
</dbReference>
<keyword evidence="10" id="KW-0411">Iron-sulfur</keyword>
<evidence type="ECO:0000313" key="17">
    <source>
        <dbReference type="Proteomes" id="UP001302676"/>
    </source>
</evidence>
<dbReference type="FunFam" id="1.10.340.30:FF:000002">
    <property type="entry name" value="Adenine DNA glycosylase"/>
    <property type="match status" value="1"/>
</dbReference>
<keyword evidence="5" id="KW-0004">4Fe-4S</keyword>
<evidence type="ECO:0000259" key="15">
    <source>
        <dbReference type="SMART" id="SM00478"/>
    </source>
</evidence>
<gene>
    <name evidence="16" type="ORF">C8A04DRAFT_14044</name>
</gene>
<dbReference type="InterPro" id="IPR023170">
    <property type="entry name" value="HhH_base_excis_C"/>
</dbReference>
<proteinExistence type="inferred from homology"/>
<dbReference type="CDD" id="cd00056">
    <property type="entry name" value="ENDO3c"/>
    <property type="match status" value="1"/>
</dbReference>
<dbReference type="InterPro" id="IPR029119">
    <property type="entry name" value="MutY_C"/>
</dbReference>
<dbReference type="SUPFAM" id="SSF48150">
    <property type="entry name" value="DNA-glycosylase"/>
    <property type="match status" value="1"/>
</dbReference>
<dbReference type="InterPro" id="IPR003651">
    <property type="entry name" value="Endonuclease3_FeS-loop_motif"/>
</dbReference>
<feature type="compositionally biased region" description="Polar residues" evidence="14">
    <location>
        <begin position="13"/>
        <end position="23"/>
    </location>
</feature>
<organism evidence="16 17">
    <name type="scientific">Dichotomopilus funicola</name>
    <dbReference type="NCBI Taxonomy" id="1934379"/>
    <lineage>
        <taxon>Eukaryota</taxon>
        <taxon>Fungi</taxon>
        <taxon>Dikarya</taxon>
        <taxon>Ascomycota</taxon>
        <taxon>Pezizomycotina</taxon>
        <taxon>Sordariomycetes</taxon>
        <taxon>Sordariomycetidae</taxon>
        <taxon>Sordariales</taxon>
        <taxon>Chaetomiaceae</taxon>
        <taxon>Dichotomopilus</taxon>
    </lineage>
</organism>
<dbReference type="InterPro" id="IPR003265">
    <property type="entry name" value="HhH-GPD_domain"/>
</dbReference>
<dbReference type="EMBL" id="MU853611">
    <property type="protein sequence ID" value="KAK4141444.1"/>
    <property type="molecule type" value="Genomic_DNA"/>
</dbReference>
<name>A0AAN6ZKZ2_9PEZI</name>
<dbReference type="GO" id="GO:0000701">
    <property type="term" value="F:purine-specific mismatch base pair DNA N-glycosylase activity"/>
    <property type="evidence" value="ECO:0007669"/>
    <property type="project" value="UniProtKB-EC"/>
</dbReference>
<evidence type="ECO:0000256" key="6">
    <source>
        <dbReference type="ARBA" id="ARBA00022723"/>
    </source>
</evidence>
<keyword evidence="9 13" id="KW-0408">Iron</keyword>
<dbReference type="Gene3D" id="1.10.1670.10">
    <property type="entry name" value="Helix-hairpin-Helix base-excision DNA repair enzymes (C-terminal)"/>
    <property type="match status" value="1"/>
</dbReference>
<dbReference type="GO" id="GO:0006298">
    <property type="term" value="P:mismatch repair"/>
    <property type="evidence" value="ECO:0007669"/>
    <property type="project" value="TreeGrafter"/>
</dbReference>
<evidence type="ECO:0000256" key="5">
    <source>
        <dbReference type="ARBA" id="ARBA00022485"/>
    </source>
</evidence>
<comment type="catalytic activity">
    <reaction evidence="1 13">
        <text>Hydrolyzes free adenine bases from 7,8-dihydro-8-oxoguanine:adenine mismatched double-stranded DNA, leaving an apurinic site.</text>
        <dbReference type="EC" id="3.2.2.31"/>
    </reaction>
</comment>
<evidence type="ECO:0000256" key="7">
    <source>
        <dbReference type="ARBA" id="ARBA00022763"/>
    </source>
</evidence>
<dbReference type="Pfam" id="PF00730">
    <property type="entry name" value="HhH-GPD"/>
    <property type="match status" value="1"/>
</dbReference>
<dbReference type="Gene3D" id="1.10.340.30">
    <property type="entry name" value="Hypothetical protein, domain 2"/>
    <property type="match status" value="1"/>
</dbReference>
<evidence type="ECO:0000256" key="2">
    <source>
        <dbReference type="ARBA" id="ARBA00008343"/>
    </source>
</evidence>
<evidence type="ECO:0000256" key="12">
    <source>
        <dbReference type="ARBA" id="ARBA00023295"/>
    </source>
</evidence>
<reference evidence="16" key="1">
    <citation type="journal article" date="2023" name="Mol. Phylogenet. Evol.">
        <title>Genome-scale phylogeny and comparative genomics of the fungal order Sordariales.</title>
        <authorList>
            <person name="Hensen N."/>
            <person name="Bonometti L."/>
            <person name="Westerberg I."/>
            <person name="Brannstrom I.O."/>
            <person name="Guillou S."/>
            <person name="Cros-Aarteil S."/>
            <person name="Calhoun S."/>
            <person name="Haridas S."/>
            <person name="Kuo A."/>
            <person name="Mondo S."/>
            <person name="Pangilinan J."/>
            <person name="Riley R."/>
            <person name="LaButti K."/>
            <person name="Andreopoulos B."/>
            <person name="Lipzen A."/>
            <person name="Chen C."/>
            <person name="Yan M."/>
            <person name="Daum C."/>
            <person name="Ng V."/>
            <person name="Clum A."/>
            <person name="Steindorff A."/>
            <person name="Ohm R.A."/>
            <person name="Martin F."/>
            <person name="Silar P."/>
            <person name="Natvig D.O."/>
            <person name="Lalanne C."/>
            <person name="Gautier V."/>
            <person name="Ament-Velasquez S.L."/>
            <person name="Kruys A."/>
            <person name="Hutchinson M.I."/>
            <person name="Powell A.J."/>
            <person name="Barry K."/>
            <person name="Miller A.N."/>
            <person name="Grigoriev I.V."/>
            <person name="Debuchy R."/>
            <person name="Gladieux P."/>
            <person name="Hiltunen Thoren M."/>
            <person name="Johannesson H."/>
        </authorList>
    </citation>
    <scope>NUCLEOTIDE SEQUENCE</scope>
    <source>
        <strain evidence="16">CBS 141.50</strain>
    </source>
</reference>
<evidence type="ECO:0000256" key="8">
    <source>
        <dbReference type="ARBA" id="ARBA00022801"/>
    </source>
</evidence>
<dbReference type="GO" id="GO:0046872">
    <property type="term" value="F:metal ion binding"/>
    <property type="evidence" value="ECO:0007669"/>
    <property type="project" value="UniProtKB-UniRule"/>
</dbReference>
<dbReference type="PANTHER" id="PTHR42944:SF1">
    <property type="entry name" value="ADENINE DNA GLYCOSYLASE"/>
    <property type="match status" value="1"/>
</dbReference>
<dbReference type="SMART" id="SM00525">
    <property type="entry name" value="FES"/>
    <property type="match status" value="1"/>
</dbReference>
<feature type="compositionally biased region" description="Basic and acidic residues" evidence="14">
    <location>
        <begin position="398"/>
        <end position="409"/>
    </location>
</feature>
<dbReference type="EC" id="3.2.2.31" evidence="3 13"/>
<dbReference type="Proteomes" id="UP001302676">
    <property type="component" value="Unassembled WGS sequence"/>
</dbReference>
<dbReference type="RefSeq" id="XP_062634815.1">
    <property type="nucleotide sequence ID" value="XM_062777944.1"/>
</dbReference>
<dbReference type="GO" id="GO:0006285">
    <property type="term" value="P:base-excision repair, AP site formation"/>
    <property type="evidence" value="ECO:0007669"/>
    <property type="project" value="UniProtKB-ARBA"/>
</dbReference>
<feature type="region of interest" description="Disordered" evidence="14">
    <location>
        <begin position="1"/>
        <end position="85"/>
    </location>
</feature>
<dbReference type="GO" id="GO:0051539">
    <property type="term" value="F:4 iron, 4 sulfur cluster binding"/>
    <property type="evidence" value="ECO:0007669"/>
    <property type="project" value="UniProtKB-UniRule"/>
</dbReference>
<keyword evidence="17" id="KW-1185">Reference proteome</keyword>
<evidence type="ECO:0000313" key="16">
    <source>
        <dbReference type="EMBL" id="KAK4141444.1"/>
    </source>
</evidence>
<dbReference type="Pfam" id="PF14815">
    <property type="entry name" value="NUDIX_4"/>
    <property type="match status" value="1"/>
</dbReference>
<comment type="similarity">
    <text evidence="2 13">Belongs to the Nth/MutY family.</text>
</comment>
<evidence type="ECO:0000256" key="9">
    <source>
        <dbReference type="ARBA" id="ARBA00023004"/>
    </source>
</evidence>
<keyword evidence="8" id="KW-0378">Hydrolase</keyword>
<comment type="function">
    <text evidence="13">Adenine glycosylase active on G-A mispairs.</text>
</comment>
<dbReference type="Pfam" id="PF00633">
    <property type="entry name" value="HHH"/>
    <property type="match status" value="1"/>
</dbReference>
<keyword evidence="7 13" id="KW-0227">DNA damage</keyword>
<feature type="compositionally biased region" description="Low complexity" evidence="14">
    <location>
        <begin position="57"/>
        <end position="70"/>
    </location>
</feature>
<dbReference type="PANTHER" id="PTHR42944">
    <property type="entry name" value="ADENINE DNA GLYCOSYLASE"/>
    <property type="match status" value="1"/>
</dbReference>
<feature type="region of interest" description="Disordered" evidence="14">
    <location>
        <begin position="394"/>
        <end position="433"/>
    </location>
</feature>